<feature type="compositionally biased region" description="Basic and acidic residues" evidence="11">
    <location>
        <begin position="759"/>
        <end position="776"/>
    </location>
</feature>
<evidence type="ECO:0000256" key="3">
    <source>
        <dbReference type="ARBA" id="ARBA00022527"/>
    </source>
</evidence>
<evidence type="ECO:0000256" key="5">
    <source>
        <dbReference type="ARBA" id="ARBA00022741"/>
    </source>
</evidence>
<dbReference type="SUPFAM" id="SSF56112">
    <property type="entry name" value="Protein kinase-like (PK-like)"/>
    <property type="match status" value="1"/>
</dbReference>
<evidence type="ECO:0000256" key="6">
    <source>
        <dbReference type="ARBA" id="ARBA00022777"/>
    </source>
</evidence>
<gene>
    <name evidence="14" type="ORF">GDO81_007600</name>
</gene>
<dbReference type="EMBL" id="WNYA01000003">
    <property type="protein sequence ID" value="KAG8581241.1"/>
    <property type="molecule type" value="Genomic_DNA"/>
</dbReference>
<comment type="caution">
    <text evidence="14">The sequence shown here is derived from an EMBL/GenBank/DDBJ whole genome shotgun (WGS) entry which is preliminary data.</text>
</comment>
<dbReference type="PROSITE" id="PS50219">
    <property type="entry name" value="CNH"/>
    <property type="match status" value="1"/>
</dbReference>
<comment type="catalytic activity">
    <reaction evidence="9">
        <text>L-seryl-[protein] + ATP = O-phospho-L-seryl-[protein] + ADP + H(+)</text>
        <dbReference type="Rhea" id="RHEA:17989"/>
        <dbReference type="Rhea" id="RHEA-COMP:9863"/>
        <dbReference type="Rhea" id="RHEA-COMP:11604"/>
        <dbReference type="ChEBI" id="CHEBI:15378"/>
        <dbReference type="ChEBI" id="CHEBI:29999"/>
        <dbReference type="ChEBI" id="CHEBI:30616"/>
        <dbReference type="ChEBI" id="CHEBI:83421"/>
        <dbReference type="ChEBI" id="CHEBI:456216"/>
        <dbReference type="EC" id="2.7.11.1"/>
    </reaction>
</comment>
<evidence type="ECO:0000256" key="9">
    <source>
        <dbReference type="ARBA" id="ARBA00048679"/>
    </source>
</evidence>
<dbReference type="GO" id="GO:0004674">
    <property type="term" value="F:protein serine/threonine kinase activity"/>
    <property type="evidence" value="ECO:0007669"/>
    <property type="project" value="UniProtKB-KW"/>
</dbReference>
<feature type="compositionally biased region" description="Basic and acidic residues" evidence="11">
    <location>
        <begin position="486"/>
        <end position="501"/>
    </location>
</feature>
<evidence type="ECO:0000256" key="2">
    <source>
        <dbReference type="ARBA" id="ARBA00012513"/>
    </source>
</evidence>
<sequence length="1458" mass="165596">MASDSPARSLDEIDLSALRDPAGIFELVELVGNGTYGQVYKGRHVKTGQLAAIKVMDVTGDEEEEIKQEINMLKKYSHHRNIATYYGAFIKKNPPGMDDQLWLVMEFCGAGSVTDLIKNTKGNTLKEEWIAYICREILRGLSHLHQHKVIHRDIKGQNVLLTENAEVKLVDFGVSAQLDRTVGRRNTFIGTPYWMAPEVIACDENPDATYDFKSDLWSLGITAIEMAEGAPPLCDMHPMRALFLIPRNPAPRLKSKKWSKKFQSFIESCLVKNHGQRPTTEQLMKHPFIRDQPNERQVRIQLKDHIDRTKKKRGEKDETEYEYSGSEEEEEDNDSGEPSSILNLPGESTLRRDFLRLQLANKERSEALRRQQLEQQQRENEEHKRQLLAERQKRIEEQKEQRRRLEERREKEMRKQQERDQRRRYEEQMRREEERRRAEHEKEYKRKQLEEQRQAERLQRQLQQERDYLVSLQQQQQQQQQQQRQQEQRPTDKKPLYHYKEGLNPAEKPAWAKEVQQRSLSNSPVLPAKQQHTSVIEQQVPLVTKDASTSWQPSTRPNSQNLQASGRVKMDNLAPPMILPSIQISKSGPWSQATQSEVQSLDDEVRFLLQVNSQENEPGRKSVTSLKGSRSQGCSPARDTGFTKVEERSRLNRQSSPAMPHKVANRISDPNLPPRSESFSISGVQPARTPPMHRQIDPQQLPMLVSVKTPGPSLSASQSLHEQSAKGMSAFQEGIVSKRPEMPRQNSDPTSENPPLPPRIEKFDRSSWLRQEEDLPPKVPQRTTSISPALARKNCPGNGSNLGNRLGTQPVRASNPDLRRTETVTENPIQRTSSGSSSSSSTPSSQPSSQGGSQPGSQAGSSERSRVRAGNNKPEGSPVMPHDGSIAKTDDNMTRPSRPADLTALAKELRELRIEETNRPMKKVTDYSSSSEESESSEEEDGESETQDGTVPVNDIPRLIPTGMSGNNEPYNTGTQNENSQTESFRSNSREGTLMIRETSGDKKRSGHAESNGFAGHINLPDLVQQSHSPVGTPTEALGRGSTHAQEMETGNEYGMGSTTKSSFTPFVDPRVYQTSPTDNDDDDEDDDDDDEETSATALFTSELLRQEQAKLNEARKISVVNVNPTNIRPHSDTPEIRKYKKRFNSEILCAALWGVNLLVGTENGLMLLDRSGQGKVYNLINRRRFQQMDVLEGLNVLVTISGKKNKLRVYYLSWLRNRILHNDPEVEKKQGWITVGDLEGCVHYKVVKYERIKFLVIALKNAVEIYAWAPKPYHKFMAFKSFTDLQHKPLLCDLTVEEGQRLKVIFGSSTGFHVIDVDSGNTYDIYIPSHIQGNITPHAIVILPKTDGMEMLVCYEDEGVYVNTYGRITKDVVLQWGEMPTSVAYIHSNQIMGWGEKAIEIRSVETGHLDGVFMHKRAQRLKFLCERNDKVFFASVRSGGSSQVFFMTLNRNSMMNW</sequence>
<dbReference type="InterPro" id="IPR051700">
    <property type="entry name" value="STE20_Ser-Thr_kinase"/>
</dbReference>
<keyword evidence="15" id="KW-1185">Reference proteome</keyword>
<feature type="compositionally biased region" description="Acidic residues" evidence="11">
    <location>
        <begin position="317"/>
        <end position="335"/>
    </location>
</feature>
<feature type="region of interest" description="Disordered" evidence="11">
    <location>
        <begin position="610"/>
        <end position="1094"/>
    </location>
</feature>
<dbReference type="PROSITE" id="PS00108">
    <property type="entry name" value="PROTEIN_KINASE_ST"/>
    <property type="match status" value="1"/>
</dbReference>
<dbReference type="SMART" id="SM00220">
    <property type="entry name" value="S_TKc"/>
    <property type="match status" value="1"/>
</dbReference>
<dbReference type="CDD" id="cd06637">
    <property type="entry name" value="STKc_TNIK"/>
    <property type="match status" value="1"/>
</dbReference>
<dbReference type="EC" id="2.7.11.1" evidence="2"/>
<feature type="compositionally biased region" description="Basic and acidic residues" evidence="11">
    <location>
        <begin position="391"/>
        <end position="468"/>
    </location>
</feature>
<evidence type="ECO:0000256" key="11">
    <source>
        <dbReference type="SAM" id="MobiDB-lite"/>
    </source>
</evidence>
<evidence type="ECO:0000313" key="14">
    <source>
        <dbReference type="EMBL" id="KAG8581241.1"/>
    </source>
</evidence>
<feature type="compositionally biased region" description="Acidic residues" evidence="11">
    <location>
        <begin position="1079"/>
        <end position="1094"/>
    </location>
</feature>
<evidence type="ECO:0000259" key="12">
    <source>
        <dbReference type="PROSITE" id="PS50011"/>
    </source>
</evidence>
<keyword evidence="3" id="KW-0723">Serine/threonine-protein kinase</keyword>
<dbReference type="SMART" id="SM00036">
    <property type="entry name" value="CNH"/>
    <property type="match status" value="1"/>
</dbReference>
<protein>
    <recommendedName>
        <fullName evidence="2">non-specific serine/threonine protein kinase</fullName>
        <ecNumber evidence="2">2.7.11.1</ecNumber>
    </recommendedName>
</protein>
<keyword evidence="4" id="KW-0808">Transferase</keyword>
<dbReference type="Pfam" id="PF00780">
    <property type="entry name" value="CNH"/>
    <property type="match status" value="1"/>
</dbReference>
<accession>A0AAV7C9A9</accession>
<feature type="compositionally biased region" description="Polar residues" evidence="11">
    <location>
        <begin position="712"/>
        <end position="722"/>
    </location>
</feature>
<dbReference type="PROSITE" id="PS50011">
    <property type="entry name" value="PROTEIN_KINASE_DOM"/>
    <property type="match status" value="1"/>
</dbReference>
<dbReference type="InterPro" id="IPR001180">
    <property type="entry name" value="CNH_dom"/>
</dbReference>
<evidence type="ECO:0000313" key="15">
    <source>
        <dbReference type="Proteomes" id="UP000824782"/>
    </source>
</evidence>
<dbReference type="Gene3D" id="1.10.510.10">
    <property type="entry name" value="Transferase(Phosphotransferase) domain 1"/>
    <property type="match status" value="1"/>
</dbReference>
<keyword evidence="7 10" id="KW-0067">ATP-binding</keyword>
<dbReference type="Pfam" id="PF00069">
    <property type="entry name" value="Pkinase"/>
    <property type="match status" value="1"/>
</dbReference>
<feature type="compositionally biased region" description="Low complexity" evidence="11">
    <location>
        <begin position="833"/>
        <end position="862"/>
    </location>
</feature>
<dbReference type="Proteomes" id="UP000824782">
    <property type="component" value="Unassembled WGS sequence"/>
</dbReference>
<dbReference type="PROSITE" id="PS00107">
    <property type="entry name" value="PROTEIN_KINASE_ATP"/>
    <property type="match status" value="1"/>
</dbReference>
<feature type="compositionally biased region" description="Polar residues" evidence="11">
    <location>
        <begin position="546"/>
        <end position="564"/>
    </location>
</feature>
<feature type="domain" description="CNH" evidence="13">
    <location>
        <begin position="1145"/>
        <end position="1432"/>
    </location>
</feature>
<dbReference type="InterPro" id="IPR000719">
    <property type="entry name" value="Prot_kinase_dom"/>
</dbReference>
<evidence type="ECO:0000256" key="4">
    <source>
        <dbReference type="ARBA" id="ARBA00022679"/>
    </source>
</evidence>
<evidence type="ECO:0000256" key="7">
    <source>
        <dbReference type="ARBA" id="ARBA00022840"/>
    </source>
</evidence>
<name>A0AAV7C9A9_ENGPU</name>
<feature type="compositionally biased region" description="Polar residues" evidence="11">
    <location>
        <begin position="964"/>
        <end position="991"/>
    </location>
</feature>
<dbReference type="PANTHER" id="PTHR47096">
    <property type="entry name" value="MISSHAPEN LIKE KINASE 1"/>
    <property type="match status" value="1"/>
</dbReference>
<comment type="similarity">
    <text evidence="1">Belongs to the protein kinase superfamily. STE Ser/Thr protein kinase family. STE20 subfamily.</text>
</comment>
<feature type="binding site" evidence="10">
    <location>
        <position position="54"/>
    </location>
    <ligand>
        <name>ATP</name>
        <dbReference type="ChEBI" id="CHEBI:30616"/>
    </ligand>
</feature>
<comment type="catalytic activity">
    <reaction evidence="8">
        <text>L-threonyl-[protein] + ATP = O-phospho-L-threonyl-[protein] + ADP + H(+)</text>
        <dbReference type="Rhea" id="RHEA:46608"/>
        <dbReference type="Rhea" id="RHEA-COMP:11060"/>
        <dbReference type="Rhea" id="RHEA-COMP:11605"/>
        <dbReference type="ChEBI" id="CHEBI:15378"/>
        <dbReference type="ChEBI" id="CHEBI:30013"/>
        <dbReference type="ChEBI" id="CHEBI:30616"/>
        <dbReference type="ChEBI" id="CHEBI:61977"/>
        <dbReference type="ChEBI" id="CHEBI:456216"/>
        <dbReference type="EC" id="2.7.11.1"/>
    </reaction>
</comment>
<reference evidence="14" key="1">
    <citation type="thesis" date="2020" institute="ProQuest LLC" country="789 East Eisenhower Parkway, Ann Arbor, MI, USA">
        <title>Comparative Genomics and Chromosome Evolution.</title>
        <authorList>
            <person name="Mudd A.B."/>
        </authorList>
    </citation>
    <scope>NUCLEOTIDE SEQUENCE</scope>
    <source>
        <strain evidence="14">237g6f4</strain>
        <tissue evidence="14">Blood</tissue>
    </source>
</reference>
<keyword evidence="5 10" id="KW-0547">Nucleotide-binding</keyword>
<evidence type="ECO:0000256" key="8">
    <source>
        <dbReference type="ARBA" id="ARBA00047899"/>
    </source>
</evidence>
<feature type="compositionally biased region" description="Basic and acidic residues" evidence="11">
    <location>
        <begin position="288"/>
        <end position="307"/>
    </location>
</feature>
<dbReference type="InterPro" id="IPR017441">
    <property type="entry name" value="Protein_kinase_ATP_BS"/>
</dbReference>
<dbReference type="GO" id="GO:0005524">
    <property type="term" value="F:ATP binding"/>
    <property type="evidence" value="ECO:0007669"/>
    <property type="project" value="UniProtKB-UniRule"/>
</dbReference>
<dbReference type="InterPro" id="IPR011009">
    <property type="entry name" value="Kinase-like_dom_sf"/>
</dbReference>
<feature type="domain" description="Protein kinase" evidence="12">
    <location>
        <begin position="25"/>
        <end position="289"/>
    </location>
</feature>
<evidence type="ECO:0000259" key="13">
    <source>
        <dbReference type="PROSITE" id="PS50219"/>
    </source>
</evidence>
<feature type="compositionally biased region" description="Low complexity" evidence="11">
    <location>
        <begin position="473"/>
        <end position="485"/>
    </location>
</feature>
<dbReference type="Gene3D" id="3.30.200.20">
    <property type="entry name" value="Phosphorylase Kinase, domain 1"/>
    <property type="match status" value="1"/>
</dbReference>
<feature type="compositionally biased region" description="Polar residues" evidence="11">
    <location>
        <begin position="797"/>
        <end position="807"/>
    </location>
</feature>
<feature type="compositionally biased region" description="Polar residues" evidence="11">
    <location>
        <begin position="610"/>
        <end position="634"/>
    </location>
</feature>
<feature type="region of interest" description="Disordered" evidence="11">
    <location>
        <begin position="391"/>
        <end position="566"/>
    </location>
</feature>
<organism evidence="14 15">
    <name type="scientific">Engystomops pustulosus</name>
    <name type="common">Tungara frog</name>
    <name type="synonym">Physalaemus pustulosus</name>
    <dbReference type="NCBI Taxonomy" id="76066"/>
    <lineage>
        <taxon>Eukaryota</taxon>
        <taxon>Metazoa</taxon>
        <taxon>Chordata</taxon>
        <taxon>Craniata</taxon>
        <taxon>Vertebrata</taxon>
        <taxon>Euteleostomi</taxon>
        <taxon>Amphibia</taxon>
        <taxon>Batrachia</taxon>
        <taxon>Anura</taxon>
        <taxon>Neobatrachia</taxon>
        <taxon>Hyloidea</taxon>
        <taxon>Leptodactylidae</taxon>
        <taxon>Leiuperinae</taxon>
        <taxon>Engystomops</taxon>
    </lineage>
</organism>
<dbReference type="FunFam" id="1.10.510.10:FF:000003">
    <property type="entry name" value="TRAF2 and NCK-interacting protein kinase isoform 4"/>
    <property type="match status" value="1"/>
</dbReference>
<dbReference type="FunFam" id="3.30.200.20:FF:000006">
    <property type="entry name" value="TRAF2 and NCK-interacting protein kinase isoform 4"/>
    <property type="match status" value="1"/>
</dbReference>
<feature type="region of interest" description="Disordered" evidence="11">
    <location>
        <begin position="276"/>
        <end position="347"/>
    </location>
</feature>
<dbReference type="InterPro" id="IPR008271">
    <property type="entry name" value="Ser/Thr_kinase_AS"/>
</dbReference>
<feature type="compositionally biased region" description="Basic and acidic residues" evidence="11">
    <location>
        <begin position="999"/>
        <end position="1008"/>
    </location>
</feature>
<dbReference type="GO" id="GO:0005829">
    <property type="term" value="C:cytosol"/>
    <property type="evidence" value="ECO:0007669"/>
    <property type="project" value="TreeGrafter"/>
</dbReference>
<evidence type="ECO:0000256" key="10">
    <source>
        <dbReference type="PROSITE-ProRule" id="PRU10141"/>
    </source>
</evidence>
<dbReference type="PANTHER" id="PTHR47096:SF1">
    <property type="entry name" value="MISSHAPEN LIKE KINASE 1"/>
    <property type="match status" value="1"/>
</dbReference>
<keyword evidence="6" id="KW-0418">Kinase</keyword>
<evidence type="ECO:0000256" key="1">
    <source>
        <dbReference type="ARBA" id="ARBA00008874"/>
    </source>
</evidence>
<feature type="compositionally biased region" description="Polar residues" evidence="11">
    <location>
        <begin position="517"/>
        <end position="537"/>
    </location>
</feature>
<feature type="compositionally biased region" description="Basic and acidic residues" evidence="11">
    <location>
        <begin position="907"/>
        <end position="925"/>
    </location>
</feature>
<feature type="compositionally biased region" description="Acidic residues" evidence="11">
    <location>
        <begin position="932"/>
        <end position="946"/>
    </location>
</feature>
<proteinExistence type="inferred from homology"/>